<feature type="compositionally biased region" description="Pro residues" evidence="1">
    <location>
        <begin position="153"/>
        <end position="166"/>
    </location>
</feature>
<feature type="compositionally biased region" description="Polar residues" evidence="1">
    <location>
        <begin position="93"/>
        <end position="107"/>
    </location>
</feature>
<evidence type="ECO:0000256" key="1">
    <source>
        <dbReference type="SAM" id="MobiDB-lite"/>
    </source>
</evidence>
<dbReference type="EMBL" id="BNCQ01000024">
    <property type="protein sequence ID" value="GIM07332.1"/>
    <property type="molecule type" value="Genomic_DNA"/>
</dbReference>
<evidence type="ECO:0000313" key="3">
    <source>
        <dbReference type="Proteomes" id="UP000722791"/>
    </source>
</evidence>
<accession>A0A8J4GGL3</accession>
<protein>
    <submittedName>
        <fullName evidence="2">Uncharacterized protein</fullName>
    </submittedName>
</protein>
<reference evidence="2" key="1">
    <citation type="journal article" date="2021" name="Proc. Natl. Acad. Sci. U.S.A.">
        <title>Three genomes in the algal genus Volvox reveal the fate of a haploid sex-determining region after a transition to homothallism.</title>
        <authorList>
            <person name="Yamamoto K."/>
            <person name="Hamaji T."/>
            <person name="Kawai-Toyooka H."/>
            <person name="Matsuzaki R."/>
            <person name="Takahashi F."/>
            <person name="Nishimura Y."/>
            <person name="Kawachi M."/>
            <person name="Noguchi H."/>
            <person name="Minakuchi Y."/>
            <person name="Umen J.G."/>
            <person name="Toyoda A."/>
            <person name="Nozaki H."/>
        </authorList>
    </citation>
    <scope>NUCLEOTIDE SEQUENCE</scope>
    <source>
        <strain evidence="2">NIES-3785</strain>
    </source>
</reference>
<feature type="region of interest" description="Disordered" evidence="1">
    <location>
        <begin position="35"/>
        <end position="166"/>
    </location>
</feature>
<feature type="non-terminal residue" evidence="2">
    <location>
        <position position="1"/>
    </location>
</feature>
<name>A0A8J4GGL3_9CHLO</name>
<proteinExistence type="predicted"/>
<evidence type="ECO:0000313" key="2">
    <source>
        <dbReference type="EMBL" id="GIM07332.1"/>
    </source>
</evidence>
<dbReference type="AlphaFoldDB" id="A0A8J4GGL3"/>
<sequence length="166" mass="18912">LLTRDELMALEQRRTSLENDKLMLEVQLEGAMRAAAEEAGYETSSGLIHQQQQQQQQQHHHHHQQQQQQQHQNPHPMVRGAWLAKTPRPFPGSISTRHQQGQGQMSRTGPPHPPLPPLPPPFSRVLRPRWSRPGRFMGEGRADRAANQRKLVPPLPTLPPAPTRTH</sequence>
<comment type="caution">
    <text evidence="2">The sequence shown here is derived from an EMBL/GenBank/DDBJ whole genome shotgun (WGS) entry which is preliminary data.</text>
</comment>
<feature type="compositionally biased region" description="Pro residues" evidence="1">
    <location>
        <begin position="110"/>
        <end position="122"/>
    </location>
</feature>
<gene>
    <name evidence="2" type="ORF">Vretimale_11484</name>
</gene>
<organism evidence="2 3">
    <name type="scientific">Volvox reticuliferus</name>
    <dbReference type="NCBI Taxonomy" id="1737510"/>
    <lineage>
        <taxon>Eukaryota</taxon>
        <taxon>Viridiplantae</taxon>
        <taxon>Chlorophyta</taxon>
        <taxon>core chlorophytes</taxon>
        <taxon>Chlorophyceae</taxon>
        <taxon>CS clade</taxon>
        <taxon>Chlamydomonadales</taxon>
        <taxon>Volvocaceae</taxon>
        <taxon>Volvox</taxon>
    </lineage>
</organism>
<dbReference type="Proteomes" id="UP000722791">
    <property type="component" value="Unassembled WGS sequence"/>
</dbReference>
<feature type="non-terminal residue" evidence="2">
    <location>
        <position position="166"/>
    </location>
</feature>